<dbReference type="AlphaFoldDB" id="A0A6P6S0V9"/>
<keyword evidence="1" id="KW-1185">Reference proteome</keyword>
<sequence length="212" mass="23916">MPKVANLNEADIAATRCLSLTAGLTRSQQNEQLSAAALAAAAFPTATPHGPREGPTAAAAAGVAVAAHCAQQQEQRGAPHLCMRFYKAQAIRALSIPEIEREVLLTRQTLTHLRLLQHAGITRRHKLVHARRLLRQLLTIRTEREANTGACERRQQQQDLLHAQQQLHLQQAQALQQLLRQNMTPEMQEGLRQVEMQLQQQHDEQRQWQERQ</sequence>
<proteinExistence type="predicted"/>
<reference evidence="2" key="1">
    <citation type="submission" date="2025-08" db="UniProtKB">
        <authorList>
            <consortium name="RefSeq"/>
        </authorList>
    </citation>
    <scope>IDENTIFICATION</scope>
</reference>
<dbReference type="RefSeq" id="XP_026193424.1">
    <property type="nucleotide sequence ID" value="XM_026337639.1"/>
</dbReference>
<evidence type="ECO:0000313" key="1">
    <source>
        <dbReference type="Proteomes" id="UP000515125"/>
    </source>
</evidence>
<dbReference type="GeneID" id="113147361"/>
<protein>
    <submittedName>
        <fullName evidence="2">Uncharacterized protein LOC113147361</fullName>
    </submittedName>
</protein>
<organism evidence="1 2">
    <name type="scientific">Cyclospora cayetanensis</name>
    <dbReference type="NCBI Taxonomy" id="88456"/>
    <lineage>
        <taxon>Eukaryota</taxon>
        <taxon>Sar</taxon>
        <taxon>Alveolata</taxon>
        <taxon>Apicomplexa</taxon>
        <taxon>Conoidasida</taxon>
        <taxon>Coccidia</taxon>
        <taxon>Eucoccidiorida</taxon>
        <taxon>Eimeriorina</taxon>
        <taxon>Eimeriidae</taxon>
        <taxon>Cyclospora</taxon>
    </lineage>
</organism>
<dbReference type="Proteomes" id="UP000515125">
    <property type="component" value="Unplaced"/>
</dbReference>
<accession>A0A6P6S0V9</accession>
<feature type="non-terminal residue" evidence="2">
    <location>
        <position position="212"/>
    </location>
</feature>
<gene>
    <name evidence="2" type="primary">LOC113147361</name>
</gene>
<evidence type="ECO:0000313" key="2">
    <source>
        <dbReference type="RefSeq" id="XP_026193424.1"/>
    </source>
</evidence>
<name>A0A6P6S0V9_9EIME</name>
<dbReference type="OrthoDB" id="10662049at2759"/>